<protein>
    <submittedName>
        <fullName evidence="4">Rifin</fullName>
    </submittedName>
</protein>
<feature type="chain" id="PRO_5005405879" evidence="3">
    <location>
        <begin position="23"/>
        <end position="330"/>
    </location>
</feature>
<feature type="signal peptide" evidence="3">
    <location>
        <begin position="1"/>
        <end position="22"/>
    </location>
</feature>
<proteinExistence type="predicted"/>
<dbReference type="NCBIfam" id="TIGR01477">
    <property type="entry name" value="RIFIN"/>
    <property type="match status" value="1"/>
</dbReference>
<sequence>MKLHYSTILLFFLLLNILVTSSLEHNKNKIYITLHHKQIYTSRMLSEKDIQSSIYDKDEEIISVKEIFDRQTSQRFEEYEERMKDKRQKHKEKRDKNIQEIIEKDKMEKNLAEKIEKGCLMCGCGLGGVAASVGIFGAVAVNEVTKAATATAIGTVEKTAAEAGMNALIDTLKEQLGIPNLYKTPLGKFITTENYLNETLIFERVKDHYQSCLARSSTCENNLLFGHYTSGGEAKGFETALENAEKIVREGVEKASTETIRVIKSQMETLEAGELAEITITSTYSYSAIGYSVLAILIIVLIMIIIYLVLRYRRKKKMNKKAQYTKLLKE</sequence>
<dbReference type="VEuPathDB" id="PlasmoDB:PRG01_0043300"/>
<evidence type="ECO:0000256" key="3">
    <source>
        <dbReference type="SAM" id="SignalP"/>
    </source>
</evidence>
<keyword evidence="3" id="KW-0732">Signal</keyword>
<dbReference type="Pfam" id="PF02009">
    <property type="entry name" value="RIFIN"/>
    <property type="match status" value="1"/>
</dbReference>
<keyword evidence="1" id="KW-0175">Coiled coil</keyword>
<feature type="coiled-coil region" evidence="1">
    <location>
        <begin position="69"/>
        <end position="96"/>
    </location>
</feature>
<accession>A0A060RQY6</accession>
<evidence type="ECO:0000256" key="2">
    <source>
        <dbReference type="SAM" id="Phobius"/>
    </source>
</evidence>
<dbReference type="Proteomes" id="UP000027581">
    <property type="component" value="Unassembled WGS sequence"/>
</dbReference>
<evidence type="ECO:0000313" key="4">
    <source>
        <dbReference type="EMBL" id="CDO61860.1"/>
    </source>
</evidence>
<reference evidence="4" key="2">
    <citation type="submission" date="2014-05" db="EMBL/GenBank/DDBJ databases">
        <title>The genome sequences of chimpanzee malaria parasites reveal the path to human adaptation.</title>
        <authorList>
            <person name="Otto T.D."/>
            <person name="Rayner J.C."/>
            <person name="Boehme U."/>
            <person name="Pain A."/>
            <person name="Spottiswoode N."/>
            <person name="Sanders M."/>
            <person name="Quail M."/>
            <person name="Ollomo B."/>
            <person name="Renaud F."/>
            <person name="Thomas A.W."/>
            <person name="Prugnolle F."/>
            <person name="Conway D.J."/>
            <person name="Newbold C."/>
            <person name="Berriman M."/>
        </authorList>
    </citation>
    <scope>NUCLEOTIDE SEQUENCE [LARGE SCALE GENOMIC DNA]</scope>
    <source>
        <strain evidence="4">CDC</strain>
    </source>
</reference>
<keyword evidence="2" id="KW-1133">Transmembrane helix</keyword>
<dbReference type="EMBL" id="HG810535">
    <property type="protein sequence ID" value="CDO61860.1"/>
    <property type="molecule type" value="Genomic_DNA"/>
</dbReference>
<dbReference type="AlphaFoldDB" id="A0A060RQY6"/>
<keyword evidence="2" id="KW-0472">Membrane</keyword>
<name>A0A060RQY6_PLARE</name>
<feature type="transmembrane region" description="Helical" evidence="2">
    <location>
        <begin position="288"/>
        <end position="310"/>
    </location>
</feature>
<evidence type="ECO:0000313" key="5">
    <source>
        <dbReference type="Proteomes" id="UP000027581"/>
    </source>
</evidence>
<keyword evidence="5" id="KW-1185">Reference proteome</keyword>
<organism evidence="4 5">
    <name type="scientific">Plasmodium reichenowi</name>
    <dbReference type="NCBI Taxonomy" id="5854"/>
    <lineage>
        <taxon>Eukaryota</taxon>
        <taxon>Sar</taxon>
        <taxon>Alveolata</taxon>
        <taxon>Apicomplexa</taxon>
        <taxon>Aconoidasida</taxon>
        <taxon>Haemosporida</taxon>
        <taxon>Plasmodiidae</taxon>
        <taxon>Plasmodium</taxon>
        <taxon>Plasmodium (Laverania)</taxon>
    </lineage>
</organism>
<gene>
    <name evidence="4" type="primary">RIF</name>
    <name evidence="4" type="ORF">PRCDC_0049400</name>
</gene>
<reference evidence="4" key="1">
    <citation type="submission" date="2014-01" db="EMBL/GenBank/DDBJ databases">
        <authorList>
            <person name="Aslett M."/>
        </authorList>
    </citation>
    <scope>NUCLEOTIDE SEQUENCE</scope>
    <source>
        <strain evidence="4">CDC</strain>
    </source>
</reference>
<dbReference type="VEuPathDB" id="PlasmoDB:PRCDC_0049400"/>
<dbReference type="InterPro" id="IPR006373">
    <property type="entry name" value="VSA_Rifin"/>
</dbReference>
<dbReference type="PhylomeDB" id="A0A060RQY6"/>
<keyword evidence="2" id="KW-0812">Transmembrane</keyword>
<evidence type="ECO:0000256" key="1">
    <source>
        <dbReference type="SAM" id="Coils"/>
    </source>
</evidence>